<dbReference type="InterPro" id="IPR000836">
    <property type="entry name" value="PRTase_dom"/>
</dbReference>
<gene>
    <name evidence="4" type="primary">gfcR</name>
    <name evidence="7" type="ORF">HSR122_1018</name>
</gene>
<dbReference type="InterPro" id="IPR029057">
    <property type="entry name" value="PRTase-like"/>
</dbReference>
<dbReference type="PANTHER" id="PTHR19278">
    <property type="entry name" value="OROTATE PHOSPHORIBOSYLTRANSFERASE"/>
    <property type="match status" value="1"/>
</dbReference>
<comment type="similarity">
    <text evidence="4">Belongs to the purine/pyrimidine phosphoribosyltransferase family. GfcR subfamily.</text>
</comment>
<evidence type="ECO:0000313" key="8">
    <source>
        <dbReference type="Proteomes" id="UP000662973"/>
    </source>
</evidence>
<dbReference type="PANTHER" id="PTHR19278:SF41">
    <property type="entry name" value="PYRE-LIKE PROTEIN"/>
    <property type="match status" value="1"/>
</dbReference>
<organism evidence="7 8">
    <name type="scientific">Halapricum desulfuricans</name>
    <dbReference type="NCBI Taxonomy" id="2841257"/>
    <lineage>
        <taxon>Archaea</taxon>
        <taxon>Methanobacteriati</taxon>
        <taxon>Methanobacteriota</taxon>
        <taxon>Stenosarchaea group</taxon>
        <taxon>Halobacteria</taxon>
        <taxon>Halobacteriales</taxon>
        <taxon>Haloarculaceae</taxon>
        <taxon>Halapricum</taxon>
    </lineage>
</organism>
<dbReference type="EMBL" id="CP064788">
    <property type="protein sequence ID" value="QSG08420.1"/>
    <property type="molecule type" value="Genomic_DNA"/>
</dbReference>
<feature type="domain" description="Phosphoribosyltransferase" evidence="6">
    <location>
        <begin position="85"/>
        <end position="214"/>
    </location>
</feature>
<evidence type="ECO:0000256" key="2">
    <source>
        <dbReference type="ARBA" id="ARBA00023125"/>
    </source>
</evidence>
<dbReference type="AlphaFoldDB" id="A0A897N1Z9"/>
<keyword evidence="7" id="KW-0328">Glycosyltransferase</keyword>
<evidence type="ECO:0000256" key="5">
    <source>
        <dbReference type="SAM" id="MobiDB-lite"/>
    </source>
</evidence>
<evidence type="ECO:0000256" key="1">
    <source>
        <dbReference type="ARBA" id="ARBA00023015"/>
    </source>
</evidence>
<dbReference type="NCBIfam" id="NF045507">
    <property type="entry name" value="transregGfcR_Halo"/>
    <property type="match status" value="1"/>
</dbReference>
<keyword evidence="2 4" id="KW-0238">DNA-binding</keyword>
<reference evidence="7 8" key="1">
    <citation type="submission" date="2020-11" db="EMBL/GenBank/DDBJ databases">
        <title>Carbohydrate-dependent, anaerobic sulfur respiration: A novel catabolism in halophilic archaea.</title>
        <authorList>
            <person name="Sorokin D.Y."/>
            <person name="Messina E."/>
            <person name="Smedile F."/>
            <person name="La Cono V."/>
            <person name="Hallsworth J.E."/>
            <person name="Yakimov M.M."/>
        </authorList>
    </citation>
    <scope>NUCLEOTIDE SEQUENCE [LARGE SCALE GENOMIC DNA]</scope>
    <source>
        <strain evidence="7 8">HSR12-2</strain>
    </source>
</reference>
<dbReference type="GO" id="GO:0004588">
    <property type="term" value="F:orotate phosphoribosyltransferase activity"/>
    <property type="evidence" value="ECO:0007669"/>
    <property type="project" value="TreeGrafter"/>
</dbReference>
<feature type="region of interest" description="Disordered" evidence="5">
    <location>
        <begin position="1"/>
        <end position="24"/>
    </location>
</feature>
<name>A0A897N1Z9_9EURY</name>
<evidence type="ECO:0000256" key="3">
    <source>
        <dbReference type="ARBA" id="ARBA00023163"/>
    </source>
</evidence>
<dbReference type="GO" id="GO:0019856">
    <property type="term" value="P:pyrimidine nucleobase biosynthetic process"/>
    <property type="evidence" value="ECO:0007669"/>
    <property type="project" value="TreeGrafter"/>
</dbReference>
<evidence type="ECO:0000256" key="4">
    <source>
        <dbReference type="HAMAP-Rule" id="MF_01214"/>
    </source>
</evidence>
<dbReference type="Proteomes" id="UP000662973">
    <property type="component" value="Chromosome"/>
</dbReference>
<dbReference type="InterPro" id="IPR053401">
    <property type="entry name" value="GcfR_halob"/>
</dbReference>
<keyword evidence="1 4" id="KW-0805">Transcription regulation</keyword>
<dbReference type="SUPFAM" id="SSF53271">
    <property type="entry name" value="PRTase-like"/>
    <property type="match status" value="1"/>
</dbReference>
<evidence type="ECO:0000259" key="6">
    <source>
        <dbReference type="Pfam" id="PF00156"/>
    </source>
</evidence>
<comment type="domain">
    <text evidence="4">Contains an N-terminal DNA-binding winged helix-turn-helix domain and a C-terminal regulatory domain (or effector binding domain) resembling phosphoribosyltransferase (PRT) domain.</text>
</comment>
<dbReference type="GO" id="GO:0003677">
    <property type="term" value="F:DNA binding"/>
    <property type="evidence" value="ECO:0007669"/>
    <property type="project" value="UniProtKB-UniRule"/>
</dbReference>
<dbReference type="InterPro" id="IPR022854">
    <property type="entry name" value="GfcR-like"/>
</dbReference>
<keyword evidence="8" id="KW-1185">Reference proteome</keyword>
<sequence>MVDGRRRIETTGGFIPGDRTGRRMKSTDDLIDSAGELTERGLSKGEIADELNVSRETASWLVDQSGKGTDELAGASSPSDVHVDWSAIGRDSNRLTHVGIAMADLLGDESDTVDLTVGIGKSGGPLATVISRELDTDLSVYLPSKYQWNDEGGAGSGSFSRNFASIRDRDCYVVDDNIDTGQTMTETIEHIRNRGGDVEAAVVLTDKHGEAEILDVPIYSMIDIAQMRD</sequence>
<dbReference type="NCBIfam" id="NF002620">
    <property type="entry name" value="PRK02277.1"/>
    <property type="match status" value="1"/>
</dbReference>
<dbReference type="GO" id="GO:0010468">
    <property type="term" value="P:regulation of gene expression"/>
    <property type="evidence" value="ECO:0007669"/>
    <property type="project" value="UniProtKB-UniRule"/>
</dbReference>
<dbReference type="Gene3D" id="3.40.50.2020">
    <property type="match status" value="1"/>
</dbReference>
<accession>A0A897N1Z9</accession>
<dbReference type="HAMAP" id="MF_01214">
    <property type="entry name" value="GfcR"/>
    <property type="match status" value="1"/>
</dbReference>
<protein>
    <recommendedName>
        <fullName evidence="4">Transcriptional regulator GfcR</fullName>
    </recommendedName>
</protein>
<dbReference type="GO" id="GO:0006222">
    <property type="term" value="P:UMP biosynthetic process"/>
    <property type="evidence" value="ECO:0007669"/>
    <property type="project" value="TreeGrafter"/>
</dbReference>
<keyword evidence="3 4" id="KW-0804">Transcription</keyword>
<dbReference type="KEGG" id="hds:HSR122_1018"/>
<dbReference type="CDD" id="cd06223">
    <property type="entry name" value="PRTases_typeI"/>
    <property type="match status" value="1"/>
</dbReference>
<proteinExistence type="inferred from homology"/>
<keyword evidence="7" id="KW-0808">Transferase</keyword>
<evidence type="ECO:0000313" key="7">
    <source>
        <dbReference type="EMBL" id="QSG08420.1"/>
    </source>
</evidence>
<comment type="function">
    <text evidence="4">DNA-binding transcriptional regulator that functions as a regulator of central sugar catabolic pathways.</text>
</comment>
<dbReference type="Pfam" id="PF00156">
    <property type="entry name" value="Pribosyltran"/>
    <property type="match status" value="1"/>
</dbReference>